<sequence length="285" mass="32944">MFNPIIDTHIHVWDLDHARYAWLDNENPVLKRTYNIHEIESDRKELNIVKGVLVQAANNLEDTDWMLEVACHTDWIAGVVGWLPLQDPLKTEQLLAEKYLTNKYFKGVRHLIHNETNVQWLLQETVLQSLEILAGHNIAYEIVAVQLEHIEAAIAVAKKIPSLRMVFDHLSQPPINQNQKFEKWAELMKEAAKHPNFYAKISGLGLAEDNQTMRKGDEIAPCISFAVEQFGENRVFCGSDWPVSLKAESYKETWQCYREVIEKLFGQAVSKKIFCENAQQFYKLP</sequence>
<dbReference type="PANTHER" id="PTHR43569">
    <property type="entry name" value="AMIDOHYDROLASE"/>
    <property type="match status" value="1"/>
</dbReference>
<protein>
    <submittedName>
        <fullName evidence="3">Amidohydrolase family protein</fullName>
    </submittedName>
</protein>
<dbReference type="EMBL" id="JASBRG010000007">
    <property type="protein sequence ID" value="MDI3321156.1"/>
    <property type="molecule type" value="Genomic_DNA"/>
</dbReference>
<name>A0ABT6RFE8_9BACT</name>
<dbReference type="Proteomes" id="UP001226434">
    <property type="component" value="Unassembled WGS sequence"/>
</dbReference>
<comment type="similarity">
    <text evidence="1">Belongs to the metallo-dependent hydrolases superfamily.</text>
</comment>
<reference evidence="3 4" key="1">
    <citation type="submission" date="2023-05" db="EMBL/GenBank/DDBJ databases">
        <title>Genome sequence of Pinibacter sp. MAH-24.</title>
        <authorList>
            <person name="Huq M.A."/>
        </authorList>
    </citation>
    <scope>NUCLEOTIDE SEQUENCE [LARGE SCALE GENOMIC DNA]</scope>
    <source>
        <strain evidence="3 4">MAH-24</strain>
    </source>
</reference>
<evidence type="ECO:0000259" key="2">
    <source>
        <dbReference type="Pfam" id="PF04909"/>
    </source>
</evidence>
<proteinExistence type="inferred from homology"/>
<dbReference type="RefSeq" id="WP_282335266.1">
    <property type="nucleotide sequence ID" value="NZ_JASBRG010000007.1"/>
</dbReference>
<evidence type="ECO:0000313" key="4">
    <source>
        <dbReference type="Proteomes" id="UP001226434"/>
    </source>
</evidence>
<dbReference type="PANTHER" id="PTHR43569:SF2">
    <property type="entry name" value="AMIDOHYDROLASE-RELATED DOMAIN-CONTAINING PROTEIN"/>
    <property type="match status" value="1"/>
</dbReference>
<gene>
    <name evidence="3" type="ORF">QJ048_15285</name>
</gene>
<feature type="domain" description="Amidohydrolase-related" evidence="2">
    <location>
        <begin position="6"/>
        <end position="284"/>
    </location>
</feature>
<evidence type="ECO:0000313" key="3">
    <source>
        <dbReference type="EMBL" id="MDI3321156.1"/>
    </source>
</evidence>
<organism evidence="3 4">
    <name type="scientific">Pinibacter soli</name>
    <dbReference type="NCBI Taxonomy" id="3044211"/>
    <lineage>
        <taxon>Bacteria</taxon>
        <taxon>Pseudomonadati</taxon>
        <taxon>Bacteroidota</taxon>
        <taxon>Chitinophagia</taxon>
        <taxon>Chitinophagales</taxon>
        <taxon>Chitinophagaceae</taxon>
        <taxon>Pinibacter</taxon>
    </lineage>
</organism>
<dbReference type="InterPro" id="IPR032466">
    <property type="entry name" value="Metal_Hydrolase"/>
</dbReference>
<keyword evidence="4" id="KW-1185">Reference proteome</keyword>
<evidence type="ECO:0000256" key="1">
    <source>
        <dbReference type="ARBA" id="ARBA00038310"/>
    </source>
</evidence>
<dbReference type="InterPro" id="IPR006680">
    <property type="entry name" value="Amidohydro-rel"/>
</dbReference>
<comment type="caution">
    <text evidence="3">The sequence shown here is derived from an EMBL/GenBank/DDBJ whole genome shotgun (WGS) entry which is preliminary data.</text>
</comment>
<accession>A0ABT6RFE8</accession>
<dbReference type="InterPro" id="IPR052350">
    <property type="entry name" value="Metallo-dep_Lactonases"/>
</dbReference>
<dbReference type="Gene3D" id="3.20.20.140">
    <property type="entry name" value="Metal-dependent hydrolases"/>
    <property type="match status" value="1"/>
</dbReference>
<dbReference type="Pfam" id="PF04909">
    <property type="entry name" value="Amidohydro_2"/>
    <property type="match status" value="1"/>
</dbReference>
<dbReference type="SUPFAM" id="SSF51556">
    <property type="entry name" value="Metallo-dependent hydrolases"/>
    <property type="match status" value="1"/>
</dbReference>